<keyword evidence="7 9" id="KW-0067">ATP-binding</keyword>
<dbReference type="InterPro" id="IPR008144">
    <property type="entry name" value="Guanylate_kin-like_dom"/>
</dbReference>
<evidence type="ECO:0000256" key="3">
    <source>
        <dbReference type="ARBA" id="ARBA00016296"/>
    </source>
</evidence>
<dbReference type="EMBL" id="JAPHEH010000001">
    <property type="protein sequence ID" value="MDG4476252.1"/>
    <property type="molecule type" value="Genomic_DNA"/>
</dbReference>
<gene>
    <name evidence="9 11" type="primary">gmk</name>
    <name evidence="11" type="ORF">OLX77_08800</name>
</gene>
<comment type="subcellular location">
    <subcellularLocation>
        <location evidence="9">Cytoplasm</location>
    </subcellularLocation>
</comment>
<evidence type="ECO:0000256" key="1">
    <source>
        <dbReference type="ARBA" id="ARBA00005790"/>
    </source>
</evidence>
<evidence type="ECO:0000256" key="5">
    <source>
        <dbReference type="ARBA" id="ARBA00022741"/>
    </source>
</evidence>
<dbReference type="CDD" id="cd00071">
    <property type="entry name" value="GMPK"/>
    <property type="match status" value="1"/>
</dbReference>
<dbReference type="NCBIfam" id="TIGR03263">
    <property type="entry name" value="guanyl_kin"/>
    <property type="match status" value="1"/>
</dbReference>
<keyword evidence="6 9" id="KW-0418">Kinase</keyword>
<dbReference type="PANTHER" id="PTHR23117">
    <property type="entry name" value="GUANYLATE KINASE-RELATED"/>
    <property type="match status" value="1"/>
</dbReference>
<sequence>MMRGNLFVISAPSGAGKSTILKKLLTTVANLAFSVSHTTRAPRTGECDGREYHFVDRATFEGMRDEQAFLEWAEVHGNLYGTSRAAIEAQQAQGLDVFLDIDVQGAKQLRDCGHPGAIFLFIAPPSWAELEKRLRGRGTDPEETVQLRLHNARKEMAEAESYDYLVINDRLDEAVDTLRAVVIAERCKGRRNPNGTPLDLVAMGLAAQ</sequence>
<dbReference type="SUPFAM" id="SSF52540">
    <property type="entry name" value="P-loop containing nucleoside triphosphate hydrolases"/>
    <property type="match status" value="1"/>
</dbReference>
<dbReference type="Gene3D" id="3.30.63.10">
    <property type="entry name" value="Guanylate Kinase phosphate binding domain"/>
    <property type="match status" value="1"/>
</dbReference>
<comment type="similarity">
    <text evidence="1 9">Belongs to the guanylate kinase family.</text>
</comment>
<dbReference type="HAMAP" id="MF_00328">
    <property type="entry name" value="Guanylate_kinase"/>
    <property type="match status" value="1"/>
</dbReference>
<dbReference type="InterPro" id="IPR020590">
    <property type="entry name" value="Guanylate_kinase_CS"/>
</dbReference>
<dbReference type="PROSITE" id="PS00856">
    <property type="entry name" value="GUANYLATE_KINASE_1"/>
    <property type="match status" value="1"/>
</dbReference>
<protein>
    <recommendedName>
        <fullName evidence="3 9">Guanylate kinase</fullName>
        <ecNumber evidence="2 9">2.7.4.8</ecNumber>
    </recommendedName>
    <alternativeName>
        <fullName evidence="8 9">GMP kinase</fullName>
    </alternativeName>
</protein>
<name>A0A9X4MP24_9BACT</name>
<dbReference type="FunFam" id="3.30.63.10:FF:000002">
    <property type="entry name" value="Guanylate kinase 1"/>
    <property type="match status" value="1"/>
</dbReference>
<evidence type="ECO:0000256" key="8">
    <source>
        <dbReference type="ARBA" id="ARBA00030128"/>
    </source>
</evidence>
<dbReference type="Pfam" id="PF00625">
    <property type="entry name" value="Guanylate_kin"/>
    <property type="match status" value="1"/>
</dbReference>
<keyword evidence="4 9" id="KW-0808">Transferase</keyword>
<feature type="binding site" evidence="9">
    <location>
        <begin position="11"/>
        <end position="18"/>
    </location>
    <ligand>
        <name>ATP</name>
        <dbReference type="ChEBI" id="CHEBI:30616"/>
    </ligand>
</feature>
<reference evidence="11" key="1">
    <citation type="journal article" date="2022" name="bioRxiv">
        <title>Thiovibrio frasassiensisgen. nov., sp. nov., an autotrophic, elemental sulfur disproportionating bacterium isolated from sulfidic karst sediment, and proposal of Thiovibrionaceae fam. nov.</title>
        <authorList>
            <person name="Aronson H."/>
            <person name="Thomas C."/>
            <person name="Bhattacharyya M."/>
            <person name="Eckstein S."/>
            <person name="Jensen S."/>
            <person name="Barco R."/>
            <person name="Macalady J."/>
            <person name="Amend J."/>
        </authorList>
    </citation>
    <scope>NUCLEOTIDE SEQUENCE</scope>
    <source>
        <strain evidence="11">RS19-109</strain>
    </source>
</reference>
<keyword evidence="5 9" id="KW-0547">Nucleotide-binding</keyword>
<dbReference type="Proteomes" id="UP001154240">
    <property type="component" value="Unassembled WGS sequence"/>
</dbReference>
<dbReference type="GO" id="GO:0005524">
    <property type="term" value="F:ATP binding"/>
    <property type="evidence" value="ECO:0007669"/>
    <property type="project" value="UniProtKB-UniRule"/>
</dbReference>
<organism evidence="11 12">
    <name type="scientific">Thiovibrio frasassiensis</name>
    <dbReference type="NCBI Taxonomy" id="2984131"/>
    <lineage>
        <taxon>Bacteria</taxon>
        <taxon>Pseudomonadati</taxon>
        <taxon>Thermodesulfobacteriota</taxon>
        <taxon>Desulfobulbia</taxon>
        <taxon>Desulfobulbales</taxon>
        <taxon>Thiovibrionaceae</taxon>
        <taxon>Thiovibrio</taxon>
    </lineage>
</organism>
<comment type="caution">
    <text evidence="11">The sequence shown here is derived from an EMBL/GenBank/DDBJ whole genome shotgun (WGS) entry which is preliminary data.</text>
</comment>
<reference evidence="11" key="2">
    <citation type="submission" date="2022-10" db="EMBL/GenBank/DDBJ databases">
        <authorList>
            <person name="Aronson H.S."/>
        </authorList>
    </citation>
    <scope>NUCLEOTIDE SEQUENCE</scope>
    <source>
        <strain evidence="11">RS19-109</strain>
    </source>
</reference>
<dbReference type="InterPro" id="IPR027417">
    <property type="entry name" value="P-loop_NTPase"/>
</dbReference>
<evidence type="ECO:0000313" key="12">
    <source>
        <dbReference type="Proteomes" id="UP001154240"/>
    </source>
</evidence>
<evidence type="ECO:0000256" key="2">
    <source>
        <dbReference type="ARBA" id="ARBA00012961"/>
    </source>
</evidence>
<evidence type="ECO:0000256" key="4">
    <source>
        <dbReference type="ARBA" id="ARBA00022679"/>
    </source>
</evidence>
<proteinExistence type="inferred from homology"/>
<evidence type="ECO:0000259" key="10">
    <source>
        <dbReference type="PROSITE" id="PS50052"/>
    </source>
</evidence>
<evidence type="ECO:0000313" key="11">
    <source>
        <dbReference type="EMBL" id="MDG4476252.1"/>
    </source>
</evidence>
<dbReference type="PANTHER" id="PTHR23117:SF13">
    <property type="entry name" value="GUANYLATE KINASE"/>
    <property type="match status" value="1"/>
</dbReference>
<evidence type="ECO:0000256" key="9">
    <source>
        <dbReference type="HAMAP-Rule" id="MF_00328"/>
    </source>
</evidence>
<comment type="function">
    <text evidence="9">Essential for recycling GMP and indirectly, cGMP.</text>
</comment>
<evidence type="ECO:0000256" key="7">
    <source>
        <dbReference type="ARBA" id="ARBA00022840"/>
    </source>
</evidence>
<dbReference type="SMART" id="SM00072">
    <property type="entry name" value="GuKc"/>
    <property type="match status" value="1"/>
</dbReference>
<dbReference type="GO" id="GO:0004385">
    <property type="term" value="F:GMP kinase activity"/>
    <property type="evidence" value="ECO:0007669"/>
    <property type="project" value="UniProtKB-UniRule"/>
</dbReference>
<accession>A0A9X4MP24</accession>
<dbReference type="AlphaFoldDB" id="A0A9X4MP24"/>
<dbReference type="PROSITE" id="PS50052">
    <property type="entry name" value="GUANYLATE_KINASE_2"/>
    <property type="match status" value="1"/>
</dbReference>
<dbReference type="Gene3D" id="3.40.50.300">
    <property type="entry name" value="P-loop containing nucleotide triphosphate hydrolases"/>
    <property type="match status" value="1"/>
</dbReference>
<dbReference type="EC" id="2.7.4.8" evidence="2 9"/>
<evidence type="ECO:0000256" key="6">
    <source>
        <dbReference type="ARBA" id="ARBA00022777"/>
    </source>
</evidence>
<dbReference type="InterPro" id="IPR017665">
    <property type="entry name" value="Guanylate_kinase"/>
</dbReference>
<dbReference type="GO" id="GO:0005829">
    <property type="term" value="C:cytosol"/>
    <property type="evidence" value="ECO:0007669"/>
    <property type="project" value="TreeGrafter"/>
</dbReference>
<feature type="domain" description="Guanylate kinase-like" evidence="10">
    <location>
        <begin position="4"/>
        <end position="183"/>
    </location>
</feature>
<dbReference type="RefSeq" id="WP_307633222.1">
    <property type="nucleotide sequence ID" value="NZ_JAPHEH010000001.1"/>
</dbReference>
<dbReference type="InterPro" id="IPR008145">
    <property type="entry name" value="GK/Ca_channel_bsu"/>
</dbReference>
<comment type="catalytic activity">
    <reaction evidence="9">
        <text>GMP + ATP = GDP + ADP</text>
        <dbReference type="Rhea" id="RHEA:20780"/>
        <dbReference type="ChEBI" id="CHEBI:30616"/>
        <dbReference type="ChEBI" id="CHEBI:58115"/>
        <dbReference type="ChEBI" id="CHEBI:58189"/>
        <dbReference type="ChEBI" id="CHEBI:456216"/>
        <dbReference type="EC" id="2.7.4.8"/>
    </reaction>
</comment>
<keyword evidence="9" id="KW-0963">Cytoplasm</keyword>
<keyword evidence="12" id="KW-1185">Reference proteome</keyword>